<dbReference type="InterPro" id="IPR006379">
    <property type="entry name" value="HAD-SF_hydro_IIB"/>
</dbReference>
<evidence type="ECO:0000313" key="1">
    <source>
        <dbReference type="EMBL" id="MDP8148660.1"/>
    </source>
</evidence>
<gene>
    <name evidence="1" type="ORF">QJU57_06180</name>
</gene>
<organism evidence="1 2">
    <name type="scientific">Phocoenobacter atlanticus subsp. atlanticus</name>
    <dbReference type="NCBI Taxonomy" id="3061285"/>
    <lineage>
        <taxon>Bacteria</taxon>
        <taxon>Pseudomonadati</taxon>
        <taxon>Pseudomonadota</taxon>
        <taxon>Gammaproteobacteria</taxon>
        <taxon>Pasteurellales</taxon>
        <taxon>Pasteurellaceae</taxon>
        <taxon>Phocoenobacter</taxon>
        <taxon>Phocoenobacter atlanticus</taxon>
    </lineage>
</organism>
<dbReference type="GO" id="GO:0000287">
    <property type="term" value="F:magnesium ion binding"/>
    <property type="evidence" value="ECO:0007669"/>
    <property type="project" value="UniProtKB-ARBA"/>
</dbReference>
<dbReference type="PANTHER" id="PTHR10000:SF58">
    <property type="entry name" value="PYRIDOXAL PHOSPHATE PHOSPHATASE YBHA"/>
    <property type="match status" value="1"/>
</dbReference>
<comment type="caution">
    <text evidence="1">The sequence shown here is derived from an EMBL/GenBank/DDBJ whole genome shotgun (WGS) entry which is preliminary data.</text>
</comment>
<dbReference type="GO" id="GO:0005829">
    <property type="term" value="C:cytosol"/>
    <property type="evidence" value="ECO:0007669"/>
    <property type="project" value="TreeGrafter"/>
</dbReference>
<dbReference type="PANTHER" id="PTHR10000">
    <property type="entry name" value="PHOSPHOSERINE PHOSPHATASE"/>
    <property type="match status" value="1"/>
</dbReference>
<dbReference type="SFLD" id="SFLDS00003">
    <property type="entry name" value="Haloacid_Dehalogenase"/>
    <property type="match status" value="1"/>
</dbReference>
<dbReference type="CDD" id="cd07516">
    <property type="entry name" value="HAD_Pase"/>
    <property type="match status" value="1"/>
</dbReference>
<evidence type="ECO:0000313" key="2">
    <source>
        <dbReference type="Proteomes" id="UP001226020"/>
    </source>
</evidence>
<dbReference type="PROSITE" id="PS01228">
    <property type="entry name" value="COF_1"/>
    <property type="match status" value="1"/>
</dbReference>
<dbReference type="Proteomes" id="UP001226020">
    <property type="component" value="Unassembled WGS sequence"/>
</dbReference>
<dbReference type="EC" id="3.1.3.74" evidence="1"/>
<dbReference type="NCBIfam" id="NF007821">
    <property type="entry name" value="PRK10530.1"/>
    <property type="match status" value="1"/>
</dbReference>
<dbReference type="Gene3D" id="3.40.50.1000">
    <property type="entry name" value="HAD superfamily/HAD-like"/>
    <property type="match status" value="1"/>
</dbReference>
<dbReference type="AlphaFoldDB" id="A0AAW8CJR8"/>
<dbReference type="RefSeq" id="WP_306351609.1">
    <property type="nucleotide sequence ID" value="NZ_JASAWV010000017.1"/>
</dbReference>
<dbReference type="SFLD" id="SFLDG01140">
    <property type="entry name" value="C2.B:_Phosphomannomutase_and_P"/>
    <property type="match status" value="1"/>
</dbReference>
<dbReference type="InterPro" id="IPR036412">
    <property type="entry name" value="HAD-like_sf"/>
</dbReference>
<dbReference type="Pfam" id="PF08282">
    <property type="entry name" value="Hydrolase_3"/>
    <property type="match status" value="1"/>
</dbReference>
<protein>
    <submittedName>
        <fullName evidence="1">Pyridoxal phosphatase</fullName>
        <ecNumber evidence="1">3.1.3.74</ecNumber>
    </submittedName>
</protein>
<dbReference type="GO" id="GO:0033883">
    <property type="term" value="F:pyridoxal phosphatase activity"/>
    <property type="evidence" value="ECO:0007669"/>
    <property type="project" value="UniProtKB-EC"/>
</dbReference>
<dbReference type="NCBIfam" id="TIGR01484">
    <property type="entry name" value="HAD-SF-IIB"/>
    <property type="match status" value="1"/>
</dbReference>
<name>A0AAW8CJR8_9PAST</name>
<reference evidence="1 2" key="1">
    <citation type="journal article" date="2023" name="Front. Microbiol.">
        <title>Phylogeography and host specificity of Pasteurellaceae pathogenic to sea-farmed fish in the north-east Atlantic.</title>
        <authorList>
            <person name="Gulla S."/>
            <person name="Colquhoun D.J."/>
            <person name="Olsen A.B."/>
            <person name="Spilsberg B."/>
            <person name="Lagesen K."/>
            <person name="Aakesson C.P."/>
            <person name="Strom S."/>
            <person name="Manji F."/>
            <person name="Birkbeck T.H."/>
            <person name="Nilsen H.K."/>
        </authorList>
    </citation>
    <scope>NUCLEOTIDE SEQUENCE [LARGE SCALE GENOMIC DNA]</scope>
    <source>
        <strain evidence="1 2">NVIB3131</strain>
    </source>
</reference>
<proteinExistence type="predicted"/>
<dbReference type="InterPro" id="IPR023214">
    <property type="entry name" value="HAD_sf"/>
</dbReference>
<accession>A0AAW8CJR8</accession>
<dbReference type="SUPFAM" id="SSF56784">
    <property type="entry name" value="HAD-like"/>
    <property type="match status" value="1"/>
</dbReference>
<sequence>MLYQAVAFDLDGTLLSSNATILESSKQAIQKIREKGIKVYIVTGRHHTAVRPYYAELGLDTPVICCNGTYLYDFHQNKVLVSKPLPPALASDLINSAQAEGIHVSVYFHNAMTYEALNPHFERFLKWVNSCDESVRPDVHQVEKYQDLIDQGVTVWKVLISDPDLQKMQNFVNKLPLDQVSPEWSWADRVDITHQGNTKGNCLKALLEIEGIEPQKVVAFGDNFNDISMLEFAGLGIAMGGCEQEVQDKADKTIGSNNEDSIATELSQLFNIK</sequence>
<keyword evidence="1" id="KW-0378">Hydrolase</keyword>
<dbReference type="Gene3D" id="3.30.1240.10">
    <property type="match status" value="1"/>
</dbReference>
<dbReference type="InterPro" id="IPR000150">
    <property type="entry name" value="Cof"/>
</dbReference>
<keyword evidence="2" id="KW-1185">Reference proteome</keyword>
<dbReference type="EMBL" id="JASAXT010000009">
    <property type="protein sequence ID" value="MDP8148660.1"/>
    <property type="molecule type" value="Genomic_DNA"/>
</dbReference>
<dbReference type="NCBIfam" id="TIGR00099">
    <property type="entry name" value="Cof-subfamily"/>
    <property type="match status" value="1"/>
</dbReference>